<sequence>MREYELRVATTADEPALIELFGLVFGEGRSSEEWRWKFVASRDLADGYEPADSMVAVTTDGAIVAHAGVVTLPGYFKGASIPFVQVCDVMVHPKHRGGIGKGNLFTALLRTLLSRVAERLPTAFAYGFPGRGPYLVGERARVYELIEVAAKIEIPAKRSWAASWRVVDLSWDDRRLDAVWDRLKEAIGLGLVRNGAYLRWRYASSPTSRYRLVGLVRFGRLNGWAVVCSAGGEWRVVDILALPSQLWNSMRAVAAYLERRSGASELWGWLPGAWRERLHLTGVETPVMATAMCWRGPIPAEVAREHLYYTMGDVDIF</sequence>
<dbReference type="InterPro" id="IPR000182">
    <property type="entry name" value="GNAT_dom"/>
</dbReference>
<evidence type="ECO:0000259" key="1">
    <source>
        <dbReference type="PROSITE" id="PS51186"/>
    </source>
</evidence>
<comment type="caution">
    <text evidence="2">The sequence shown here is derived from an EMBL/GenBank/DDBJ whole genome shotgun (WGS) entry which is preliminary data.</text>
</comment>
<dbReference type="PROSITE" id="PS51186">
    <property type="entry name" value="GNAT"/>
    <property type="match status" value="1"/>
</dbReference>
<reference evidence="2 3" key="1">
    <citation type="submission" date="2020-02" db="EMBL/GenBank/DDBJ databases">
        <title>Genome sequences of Thiorhodococcus mannitoliphagus and Thiorhodococcus minor, purple sulfur photosynthetic bacteria in the gammaproteobacterial family, Chromatiaceae.</title>
        <authorList>
            <person name="Aviles F.A."/>
            <person name="Meyer T.E."/>
            <person name="Kyndt J.A."/>
        </authorList>
    </citation>
    <scope>NUCLEOTIDE SEQUENCE [LARGE SCALE GENOMIC DNA]</scope>
    <source>
        <strain evidence="2 3">DSM 11518</strain>
    </source>
</reference>
<dbReference type="InterPro" id="IPR016181">
    <property type="entry name" value="Acyl_CoA_acyltransferase"/>
</dbReference>
<dbReference type="AlphaFoldDB" id="A0A6M0K2L3"/>
<dbReference type="Pfam" id="PF13527">
    <property type="entry name" value="Acetyltransf_9"/>
    <property type="match status" value="1"/>
</dbReference>
<dbReference type="Gene3D" id="3.40.630.30">
    <property type="match status" value="1"/>
</dbReference>
<protein>
    <submittedName>
        <fullName evidence="2">GNAT family N-acetyltransferase</fullName>
    </submittedName>
</protein>
<keyword evidence="2" id="KW-0808">Transferase</keyword>
<dbReference type="EMBL" id="JAAIJQ010000035">
    <property type="protein sequence ID" value="NEV62817.1"/>
    <property type="molecule type" value="Genomic_DNA"/>
</dbReference>
<evidence type="ECO:0000313" key="3">
    <source>
        <dbReference type="Proteomes" id="UP000483379"/>
    </source>
</evidence>
<organism evidence="2 3">
    <name type="scientific">Thiorhodococcus minor</name>
    <dbReference type="NCBI Taxonomy" id="57489"/>
    <lineage>
        <taxon>Bacteria</taxon>
        <taxon>Pseudomonadati</taxon>
        <taxon>Pseudomonadota</taxon>
        <taxon>Gammaproteobacteria</taxon>
        <taxon>Chromatiales</taxon>
        <taxon>Chromatiaceae</taxon>
        <taxon>Thiorhodococcus</taxon>
    </lineage>
</organism>
<feature type="domain" description="N-acetyltransferase" evidence="1">
    <location>
        <begin position="4"/>
        <end position="155"/>
    </location>
</feature>
<name>A0A6M0K2L3_9GAMM</name>
<dbReference type="Proteomes" id="UP000483379">
    <property type="component" value="Unassembled WGS sequence"/>
</dbReference>
<accession>A0A6M0K2L3</accession>
<dbReference type="GO" id="GO:0016747">
    <property type="term" value="F:acyltransferase activity, transferring groups other than amino-acyl groups"/>
    <property type="evidence" value="ECO:0007669"/>
    <property type="project" value="InterPro"/>
</dbReference>
<gene>
    <name evidence="2" type="ORF">G3446_13105</name>
</gene>
<evidence type="ECO:0000313" key="2">
    <source>
        <dbReference type="EMBL" id="NEV62817.1"/>
    </source>
</evidence>
<proteinExistence type="predicted"/>
<dbReference type="SUPFAM" id="SSF55729">
    <property type="entry name" value="Acyl-CoA N-acyltransferases (Nat)"/>
    <property type="match status" value="1"/>
</dbReference>
<dbReference type="RefSeq" id="WP_164453283.1">
    <property type="nucleotide sequence ID" value="NZ_JAAIJQ010000035.1"/>
</dbReference>
<keyword evidence="3" id="KW-1185">Reference proteome</keyword>